<dbReference type="GO" id="GO:0006817">
    <property type="term" value="P:phosphate ion transport"/>
    <property type="evidence" value="ECO:0007669"/>
    <property type="project" value="UniProtKB-UniRule"/>
</dbReference>
<dbReference type="EMBL" id="AEVT01000099">
    <property type="protein sequence ID" value="EGA68685.1"/>
    <property type="molecule type" value="Genomic_DNA"/>
</dbReference>
<keyword evidence="4" id="KW-0574">Periplasm</keyword>
<feature type="signal peptide" evidence="4">
    <location>
        <begin position="1"/>
        <end position="21"/>
    </location>
</feature>
<dbReference type="SUPFAM" id="SSF53850">
    <property type="entry name" value="Periplasmic binding protein-like II"/>
    <property type="match status" value="1"/>
</dbReference>
<evidence type="ECO:0000313" key="6">
    <source>
        <dbReference type="EMBL" id="EGA68685.1"/>
    </source>
</evidence>
<dbReference type="NCBIfam" id="TIGR02136">
    <property type="entry name" value="ptsS_2"/>
    <property type="match status" value="1"/>
</dbReference>
<dbReference type="RefSeq" id="WP_008080006.1">
    <property type="nucleotide sequence ID" value="NZ_AEVT01000099.1"/>
</dbReference>
<evidence type="ECO:0000256" key="1">
    <source>
        <dbReference type="ARBA" id="ARBA00008725"/>
    </source>
</evidence>
<gene>
    <name evidence="6" type="ORF">VISI1226_03555</name>
</gene>
<dbReference type="Gene3D" id="3.40.190.10">
    <property type="entry name" value="Periplasmic binding protein-like II"/>
    <property type="match status" value="2"/>
</dbReference>
<dbReference type="InterPro" id="IPR024370">
    <property type="entry name" value="PBP_domain"/>
</dbReference>
<dbReference type="PANTHER" id="PTHR30570">
    <property type="entry name" value="PERIPLASMIC PHOSPHATE BINDING COMPONENT OF PHOSPHATE ABC TRANSPORTER"/>
    <property type="match status" value="1"/>
</dbReference>
<evidence type="ECO:0000313" key="7">
    <source>
        <dbReference type="Proteomes" id="UP000006228"/>
    </source>
</evidence>
<feature type="domain" description="PBP" evidence="5">
    <location>
        <begin position="22"/>
        <end position="257"/>
    </location>
</feature>
<evidence type="ECO:0000259" key="5">
    <source>
        <dbReference type="Pfam" id="PF12849"/>
    </source>
</evidence>
<dbReference type="GO" id="GO:0042597">
    <property type="term" value="C:periplasmic space"/>
    <property type="evidence" value="ECO:0007669"/>
    <property type="project" value="UniProtKB-SubCell"/>
</dbReference>
<name>E8MBA2_PHOS4</name>
<dbReference type="CDD" id="cd13653">
    <property type="entry name" value="PBP2_phosphate_like_1"/>
    <property type="match status" value="1"/>
</dbReference>
<comment type="function">
    <text evidence="4">Involved in the system for phosphate transport across the cytoplasmic membrane.</text>
</comment>
<comment type="subcellular location">
    <subcellularLocation>
        <location evidence="4">Periplasm</location>
    </subcellularLocation>
    <subcellularLocation>
        <location evidence="4">Secreted</location>
    </subcellularLocation>
</comment>
<keyword evidence="4" id="KW-0964">Secreted</keyword>
<dbReference type="GO" id="GO:0042301">
    <property type="term" value="F:phosphate ion binding"/>
    <property type="evidence" value="ECO:0007669"/>
    <property type="project" value="UniProtKB-UniRule"/>
</dbReference>
<evidence type="ECO:0000256" key="4">
    <source>
        <dbReference type="RuleBase" id="RU367119"/>
    </source>
</evidence>
<evidence type="ECO:0000256" key="2">
    <source>
        <dbReference type="ARBA" id="ARBA00022448"/>
    </source>
</evidence>
<keyword evidence="2 4" id="KW-0813">Transport</keyword>
<dbReference type="OrthoDB" id="9790048at2"/>
<dbReference type="Proteomes" id="UP000006228">
    <property type="component" value="Unassembled WGS sequence"/>
</dbReference>
<dbReference type="InterPro" id="IPR050811">
    <property type="entry name" value="Phosphate_ABC_transporter"/>
</dbReference>
<dbReference type="AlphaFoldDB" id="E8MBA2"/>
<proteinExistence type="inferred from homology"/>
<keyword evidence="3 4" id="KW-0732">Signal</keyword>
<keyword evidence="4" id="KW-0592">Phosphate transport</keyword>
<comment type="caution">
    <text evidence="6">The sequence shown here is derived from an EMBL/GenBank/DDBJ whole genome shotgun (WGS) entry which is preliminary data.</text>
</comment>
<comment type="similarity">
    <text evidence="1 4">Belongs to the PstS family.</text>
</comment>
<dbReference type="Pfam" id="PF12849">
    <property type="entry name" value="PBP_like_2"/>
    <property type="match status" value="1"/>
</dbReference>
<dbReference type="GO" id="GO:0005576">
    <property type="term" value="C:extracellular region"/>
    <property type="evidence" value="ECO:0007669"/>
    <property type="project" value="UniProtKB-SubCell"/>
</dbReference>
<sequence length="271" mass="29573">MVRVVLAALVSFSFFAPSLHAQEVNVSGSTSVARVMDVLAEEFNKSHPESYIAVQGIGSTAGITLVKKGVADIGMSSRYLTESEQDESLMVTPIAFDGLAVVVNQSNSLQNITREQLFDIYKGKITNWKQLGGQDQKIAVVTREASSGSRYSFESLLGLTKVINGRLVSDINPDNLVVNSNSMVKTIVNHNKQAIGFVSTGSVDRSVKAIQFEGIEATSKNIATGRYELSRPFLVLYSSGELKKDSQDFIQYLKSKEAKALIDEYGYTPIK</sequence>
<dbReference type="PANTHER" id="PTHR30570:SF1">
    <property type="entry name" value="PHOSPHATE-BINDING PROTEIN PSTS"/>
    <property type="match status" value="1"/>
</dbReference>
<dbReference type="GeneID" id="95570831"/>
<reference evidence="6 7" key="1">
    <citation type="journal article" date="2012" name="Int. J. Syst. Evol. Microbiol.">
        <title>Vibrio caribbeanicus sp. nov., isolated from the marine sponge Scleritoderma cyanea.</title>
        <authorList>
            <person name="Hoffmann M."/>
            <person name="Monday S.R."/>
            <person name="Allard M.W."/>
            <person name="Strain E.A."/>
            <person name="Whittaker P."/>
            <person name="Naum M."/>
            <person name="McCarthy P.J."/>
            <person name="Lopez J.V."/>
            <person name="Fischer M."/>
            <person name="Brown E.W."/>
        </authorList>
    </citation>
    <scope>NUCLEOTIDE SEQUENCE [LARGE SCALE GENOMIC DNA]</scope>
    <source>
        <strain evidence="7">DSMZ 21326</strain>
    </source>
</reference>
<dbReference type="eggNOG" id="COG0226">
    <property type="taxonomic scope" value="Bacteria"/>
</dbReference>
<dbReference type="InterPro" id="IPR011862">
    <property type="entry name" value="Phos-bd"/>
</dbReference>
<evidence type="ECO:0000256" key="3">
    <source>
        <dbReference type="ARBA" id="ARBA00022729"/>
    </source>
</evidence>
<dbReference type="GO" id="GO:0007155">
    <property type="term" value="P:cell adhesion"/>
    <property type="evidence" value="ECO:0007669"/>
    <property type="project" value="UniProtKB-UniRule"/>
</dbReference>
<organism evidence="6 7">
    <name type="scientific">Vibrio sinaloensis DSM 21326</name>
    <dbReference type="NCBI Taxonomy" id="945550"/>
    <lineage>
        <taxon>Bacteria</taxon>
        <taxon>Pseudomonadati</taxon>
        <taxon>Pseudomonadota</taxon>
        <taxon>Gammaproteobacteria</taxon>
        <taxon>Vibrionales</taxon>
        <taxon>Vibrionaceae</taxon>
        <taxon>Vibrio</taxon>
        <taxon>Vibrio oreintalis group</taxon>
    </lineage>
</organism>
<accession>E8MBA2</accession>
<feature type="chain" id="PRO_5027151678" description="Phosphate-binding protein" evidence="4">
    <location>
        <begin position="22"/>
        <end position="271"/>
    </location>
</feature>
<protein>
    <recommendedName>
        <fullName evidence="4">Phosphate-binding protein</fullName>
    </recommendedName>
</protein>